<feature type="binding site" evidence="7">
    <location>
        <position position="80"/>
    </location>
    <ligand>
        <name>substrate</name>
    </ligand>
</feature>
<sequence length="179" mass="20122">MNRIVFFIGMMGAGKTVWGKLLAETMSLRFVDLDDEIVAAAGQSIPAIFEQYGEDYFRELEARQLRLIGQQNNVLLSCGGGTPCFFDNMEWMKLHGVVLWLNPPATEIAERIWRVKHKRPLIANAASKEEALHIVETLIAKRQSWYAQADLEVTDLVLDLPALAASISTIFQQKETATK</sequence>
<dbReference type="EMBL" id="CP046566">
    <property type="protein sequence ID" value="QGW28386.1"/>
    <property type="molecule type" value="Genomic_DNA"/>
</dbReference>
<evidence type="ECO:0000256" key="3">
    <source>
        <dbReference type="ARBA" id="ARBA00022741"/>
    </source>
</evidence>
<keyword evidence="7" id="KW-0479">Metal-binding</keyword>
<dbReference type="GO" id="GO:0008652">
    <property type="term" value="P:amino acid biosynthetic process"/>
    <property type="evidence" value="ECO:0007669"/>
    <property type="project" value="UniProtKB-KW"/>
</dbReference>
<evidence type="ECO:0000256" key="1">
    <source>
        <dbReference type="ARBA" id="ARBA00022605"/>
    </source>
</evidence>
<keyword evidence="3 7" id="KW-0547">Nucleotide-binding</keyword>
<evidence type="ECO:0000256" key="4">
    <source>
        <dbReference type="ARBA" id="ARBA00022777"/>
    </source>
</evidence>
<dbReference type="AlphaFoldDB" id="A0A6I6G6Q4"/>
<dbReference type="GO" id="GO:0000287">
    <property type="term" value="F:magnesium ion binding"/>
    <property type="evidence" value="ECO:0007669"/>
    <property type="project" value="UniProtKB-UniRule"/>
</dbReference>
<evidence type="ECO:0000256" key="6">
    <source>
        <dbReference type="ARBA" id="ARBA00023141"/>
    </source>
</evidence>
<dbReference type="GO" id="GO:0004765">
    <property type="term" value="F:shikimate kinase activity"/>
    <property type="evidence" value="ECO:0007669"/>
    <property type="project" value="UniProtKB-UniRule"/>
</dbReference>
<comment type="catalytic activity">
    <reaction evidence="7">
        <text>shikimate + ATP = 3-phosphoshikimate + ADP + H(+)</text>
        <dbReference type="Rhea" id="RHEA:13121"/>
        <dbReference type="ChEBI" id="CHEBI:15378"/>
        <dbReference type="ChEBI" id="CHEBI:30616"/>
        <dbReference type="ChEBI" id="CHEBI:36208"/>
        <dbReference type="ChEBI" id="CHEBI:145989"/>
        <dbReference type="ChEBI" id="CHEBI:456216"/>
        <dbReference type="EC" id="2.7.1.71"/>
    </reaction>
</comment>
<keyword evidence="5 7" id="KW-0067">ATP-binding</keyword>
<comment type="similarity">
    <text evidence="7">Belongs to the shikimate kinase family.</text>
</comment>
<dbReference type="UniPathway" id="UPA00053">
    <property type="reaction ID" value="UER00088"/>
</dbReference>
<dbReference type="Pfam" id="PF01202">
    <property type="entry name" value="SKI"/>
    <property type="match status" value="1"/>
</dbReference>
<name>A0A6I6G6Q4_9BACT</name>
<keyword evidence="7" id="KW-0963">Cytoplasm</keyword>
<dbReference type="HAMAP" id="MF_00109">
    <property type="entry name" value="Shikimate_kinase"/>
    <property type="match status" value="1"/>
</dbReference>
<keyword evidence="9" id="KW-1185">Reference proteome</keyword>
<feature type="binding site" evidence="7">
    <location>
        <begin position="12"/>
        <end position="17"/>
    </location>
    <ligand>
        <name>ATP</name>
        <dbReference type="ChEBI" id="CHEBI:30616"/>
    </ligand>
</feature>
<keyword evidence="1 7" id="KW-0028">Amino-acid biosynthesis</keyword>
<feature type="binding site" evidence="7">
    <location>
        <position position="142"/>
    </location>
    <ligand>
        <name>substrate</name>
    </ligand>
</feature>
<keyword evidence="4 7" id="KW-0418">Kinase</keyword>
<evidence type="ECO:0000313" key="9">
    <source>
        <dbReference type="Proteomes" id="UP000426027"/>
    </source>
</evidence>
<accession>A0A6I6G6Q4</accession>
<dbReference type="InterPro" id="IPR027417">
    <property type="entry name" value="P-loop_NTPase"/>
</dbReference>
<dbReference type="EC" id="2.7.1.71" evidence="7"/>
<dbReference type="PANTHER" id="PTHR21087">
    <property type="entry name" value="SHIKIMATE KINASE"/>
    <property type="match status" value="1"/>
</dbReference>
<comment type="cofactor">
    <cofactor evidence="7">
        <name>Mg(2+)</name>
        <dbReference type="ChEBI" id="CHEBI:18420"/>
    </cofactor>
    <text evidence="7">Binds 1 Mg(2+) ion per subunit.</text>
</comment>
<dbReference type="KEGG" id="fls:GLV81_10020"/>
<keyword evidence="2 7" id="KW-0808">Transferase</keyword>
<comment type="subunit">
    <text evidence="7">Monomer.</text>
</comment>
<keyword evidence="6 7" id="KW-0057">Aromatic amino acid biosynthesis</keyword>
<gene>
    <name evidence="7" type="primary">aroK</name>
    <name evidence="8" type="ORF">GLV81_10020</name>
</gene>
<reference evidence="8 9" key="1">
    <citation type="submission" date="2019-11" db="EMBL/GenBank/DDBJ databases">
        <authorList>
            <person name="Im W.T."/>
        </authorList>
    </citation>
    <scope>NUCLEOTIDE SEQUENCE [LARGE SCALE GENOMIC DNA]</scope>
    <source>
        <strain evidence="8 9">SB-02</strain>
    </source>
</reference>
<dbReference type="CDD" id="cd00464">
    <property type="entry name" value="SK"/>
    <property type="match status" value="1"/>
</dbReference>
<protein>
    <recommendedName>
        <fullName evidence="7">Shikimate kinase</fullName>
        <shortName evidence="7">SK</shortName>
        <ecNumber evidence="7">2.7.1.71</ecNumber>
    </recommendedName>
</protein>
<dbReference type="InterPro" id="IPR000623">
    <property type="entry name" value="Shikimate_kinase/TSH1"/>
</dbReference>
<dbReference type="GO" id="GO:0005524">
    <property type="term" value="F:ATP binding"/>
    <property type="evidence" value="ECO:0007669"/>
    <property type="project" value="UniProtKB-UniRule"/>
</dbReference>
<evidence type="ECO:0000313" key="8">
    <source>
        <dbReference type="EMBL" id="QGW28386.1"/>
    </source>
</evidence>
<dbReference type="PRINTS" id="PR01100">
    <property type="entry name" value="SHIKIMTKNASE"/>
</dbReference>
<dbReference type="SUPFAM" id="SSF52540">
    <property type="entry name" value="P-loop containing nucleoside triphosphate hydrolases"/>
    <property type="match status" value="1"/>
</dbReference>
<evidence type="ECO:0000256" key="2">
    <source>
        <dbReference type="ARBA" id="ARBA00022679"/>
    </source>
</evidence>
<evidence type="ECO:0000256" key="7">
    <source>
        <dbReference type="HAMAP-Rule" id="MF_00109"/>
    </source>
</evidence>
<dbReference type="GO" id="GO:0005829">
    <property type="term" value="C:cytosol"/>
    <property type="evidence" value="ECO:0007669"/>
    <property type="project" value="TreeGrafter"/>
</dbReference>
<feature type="binding site" evidence="7">
    <location>
        <position position="34"/>
    </location>
    <ligand>
        <name>substrate</name>
    </ligand>
</feature>
<comment type="subcellular location">
    <subcellularLocation>
        <location evidence="7">Cytoplasm</location>
    </subcellularLocation>
</comment>
<dbReference type="InterPro" id="IPR031322">
    <property type="entry name" value="Shikimate/glucono_kinase"/>
</dbReference>
<organism evidence="8 9">
    <name type="scientific">Phnomibacter ginsenosidimutans</name>
    <dbReference type="NCBI Taxonomy" id="2676868"/>
    <lineage>
        <taxon>Bacteria</taxon>
        <taxon>Pseudomonadati</taxon>
        <taxon>Bacteroidota</taxon>
        <taxon>Chitinophagia</taxon>
        <taxon>Chitinophagales</taxon>
        <taxon>Chitinophagaceae</taxon>
        <taxon>Phnomibacter</taxon>
    </lineage>
</organism>
<proteinExistence type="inferred from homology"/>
<dbReference type="RefSeq" id="WP_157478742.1">
    <property type="nucleotide sequence ID" value="NZ_CP046566.1"/>
</dbReference>
<keyword evidence="7" id="KW-0460">Magnesium</keyword>
<feature type="binding site" evidence="7">
    <location>
        <position position="119"/>
    </location>
    <ligand>
        <name>ATP</name>
        <dbReference type="ChEBI" id="CHEBI:30616"/>
    </ligand>
</feature>
<comment type="pathway">
    <text evidence="7">Metabolic intermediate biosynthesis; chorismate biosynthesis; chorismate from D-erythrose 4-phosphate and phosphoenolpyruvate: step 5/7.</text>
</comment>
<feature type="binding site" evidence="7">
    <location>
        <position position="58"/>
    </location>
    <ligand>
        <name>substrate</name>
    </ligand>
</feature>
<evidence type="ECO:0000256" key="5">
    <source>
        <dbReference type="ARBA" id="ARBA00022840"/>
    </source>
</evidence>
<dbReference type="Gene3D" id="3.40.50.300">
    <property type="entry name" value="P-loop containing nucleotide triphosphate hydrolases"/>
    <property type="match status" value="1"/>
</dbReference>
<feature type="binding site" evidence="7">
    <location>
        <position position="16"/>
    </location>
    <ligand>
        <name>Mg(2+)</name>
        <dbReference type="ChEBI" id="CHEBI:18420"/>
    </ligand>
</feature>
<dbReference type="GO" id="GO:0009423">
    <property type="term" value="P:chorismate biosynthetic process"/>
    <property type="evidence" value="ECO:0007669"/>
    <property type="project" value="UniProtKB-UniRule"/>
</dbReference>
<comment type="function">
    <text evidence="7">Catalyzes the specific phosphorylation of the 3-hydroxyl group of shikimic acid using ATP as a cosubstrate.</text>
</comment>
<dbReference type="PANTHER" id="PTHR21087:SF16">
    <property type="entry name" value="SHIKIMATE KINASE 1, CHLOROPLASTIC"/>
    <property type="match status" value="1"/>
</dbReference>
<dbReference type="GO" id="GO:0009073">
    <property type="term" value="P:aromatic amino acid family biosynthetic process"/>
    <property type="evidence" value="ECO:0007669"/>
    <property type="project" value="UniProtKB-KW"/>
</dbReference>
<dbReference type="Proteomes" id="UP000426027">
    <property type="component" value="Chromosome"/>
</dbReference>
<comment type="caution">
    <text evidence="7">Lacks conserved residue(s) required for the propagation of feature annotation.</text>
</comment>